<comment type="caution">
    <text evidence="2">The sequence shown here is derived from an EMBL/GenBank/DDBJ whole genome shotgun (WGS) entry which is preliminary data.</text>
</comment>
<protein>
    <submittedName>
        <fullName evidence="2">Uncharacterized protein</fullName>
    </submittedName>
</protein>
<dbReference type="Proteomes" id="UP001266305">
    <property type="component" value="Unassembled WGS sequence"/>
</dbReference>
<proteinExistence type="predicted"/>
<keyword evidence="3" id="KW-1185">Reference proteome</keyword>
<reference evidence="2 3" key="1">
    <citation type="submission" date="2023-05" db="EMBL/GenBank/DDBJ databases">
        <title>B98-5 Cell Line De Novo Hybrid Assembly: An Optical Mapping Approach.</title>
        <authorList>
            <person name="Kananen K."/>
            <person name="Auerbach J.A."/>
            <person name="Kautto E."/>
            <person name="Blachly J.S."/>
        </authorList>
    </citation>
    <scope>NUCLEOTIDE SEQUENCE [LARGE SCALE GENOMIC DNA]</scope>
    <source>
        <strain evidence="2">B95-8</strain>
        <tissue evidence="2">Cell line</tissue>
    </source>
</reference>
<sequence>PEGIPSSAPGGGQLSLHRLPSLGELSPQQQPLHTGLYSCCGTEAASLGSGVPVLPSAVTPSLQLTPSPSGLTDPNISD</sequence>
<feature type="region of interest" description="Disordered" evidence="1">
    <location>
        <begin position="1"/>
        <end position="34"/>
    </location>
</feature>
<dbReference type="EMBL" id="JASSZA010000018">
    <property type="protein sequence ID" value="KAK2089848.1"/>
    <property type="molecule type" value="Genomic_DNA"/>
</dbReference>
<gene>
    <name evidence="2" type="ORF">P7K49_032514</name>
</gene>
<feature type="region of interest" description="Disordered" evidence="1">
    <location>
        <begin position="59"/>
        <end position="78"/>
    </location>
</feature>
<feature type="non-terminal residue" evidence="2">
    <location>
        <position position="1"/>
    </location>
</feature>
<evidence type="ECO:0000313" key="2">
    <source>
        <dbReference type="EMBL" id="KAK2089848.1"/>
    </source>
</evidence>
<evidence type="ECO:0000313" key="3">
    <source>
        <dbReference type="Proteomes" id="UP001266305"/>
    </source>
</evidence>
<accession>A0ABQ9TYG3</accession>
<evidence type="ECO:0000256" key="1">
    <source>
        <dbReference type="SAM" id="MobiDB-lite"/>
    </source>
</evidence>
<organism evidence="2 3">
    <name type="scientific">Saguinus oedipus</name>
    <name type="common">Cotton-top tamarin</name>
    <name type="synonym">Oedipomidas oedipus</name>
    <dbReference type="NCBI Taxonomy" id="9490"/>
    <lineage>
        <taxon>Eukaryota</taxon>
        <taxon>Metazoa</taxon>
        <taxon>Chordata</taxon>
        <taxon>Craniata</taxon>
        <taxon>Vertebrata</taxon>
        <taxon>Euteleostomi</taxon>
        <taxon>Mammalia</taxon>
        <taxon>Eutheria</taxon>
        <taxon>Euarchontoglires</taxon>
        <taxon>Primates</taxon>
        <taxon>Haplorrhini</taxon>
        <taxon>Platyrrhini</taxon>
        <taxon>Cebidae</taxon>
        <taxon>Callitrichinae</taxon>
        <taxon>Saguinus</taxon>
    </lineage>
</organism>
<name>A0ABQ9TYG3_SAGOE</name>